<dbReference type="Gene3D" id="3.30.565.10">
    <property type="entry name" value="Histidine kinase-like ATPase, C-terminal domain"/>
    <property type="match status" value="1"/>
</dbReference>
<dbReference type="InterPro" id="IPR014721">
    <property type="entry name" value="Ribsml_uS5_D2-typ_fold_subgr"/>
</dbReference>
<dbReference type="InterPro" id="IPR013507">
    <property type="entry name" value="DNA_mismatch_S5_2-like"/>
</dbReference>
<dbReference type="PANTHER" id="PTHR10073:SF47">
    <property type="entry name" value="DNA MISMATCH REPAIR PROTEIN MLH3"/>
    <property type="match status" value="1"/>
</dbReference>
<proteinExistence type="inferred from homology"/>
<dbReference type="InterPro" id="IPR014790">
    <property type="entry name" value="MutL_C"/>
</dbReference>
<dbReference type="EMBL" id="BPLQ01011511">
    <property type="protein sequence ID" value="GIY58484.1"/>
    <property type="molecule type" value="Genomic_DNA"/>
</dbReference>
<protein>
    <submittedName>
        <fullName evidence="5">DNA mismatch repair protein Mlh3</fullName>
    </submittedName>
</protein>
<dbReference type="InterPro" id="IPR038973">
    <property type="entry name" value="MutL/Mlh/Pms-like"/>
</dbReference>
<dbReference type="SUPFAM" id="SSF118116">
    <property type="entry name" value="DNA mismatch repair protein MutL"/>
    <property type="match status" value="1"/>
</dbReference>
<evidence type="ECO:0000256" key="1">
    <source>
        <dbReference type="ARBA" id="ARBA00006082"/>
    </source>
</evidence>
<dbReference type="Pfam" id="PF13589">
    <property type="entry name" value="HATPase_c_3"/>
    <property type="match status" value="1"/>
</dbReference>
<gene>
    <name evidence="5" type="primary">MLH3</name>
    <name evidence="5" type="ORF">CDAR_515821</name>
</gene>
<dbReference type="Proteomes" id="UP001054837">
    <property type="component" value="Unassembled WGS sequence"/>
</dbReference>
<dbReference type="GO" id="GO:0032300">
    <property type="term" value="C:mismatch repair complex"/>
    <property type="evidence" value="ECO:0007669"/>
    <property type="project" value="InterPro"/>
</dbReference>
<dbReference type="GO" id="GO:0005524">
    <property type="term" value="F:ATP binding"/>
    <property type="evidence" value="ECO:0007669"/>
    <property type="project" value="InterPro"/>
</dbReference>
<dbReference type="Gene3D" id="3.30.1370.100">
    <property type="entry name" value="MutL, C-terminal domain, regulatory subdomain"/>
    <property type="match status" value="1"/>
</dbReference>
<dbReference type="SMART" id="SM01340">
    <property type="entry name" value="DNA_mis_repair"/>
    <property type="match status" value="1"/>
</dbReference>
<evidence type="ECO:0000259" key="4">
    <source>
        <dbReference type="SMART" id="SM01340"/>
    </source>
</evidence>
<comment type="caution">
    <text evidence="5">The sequence shown here is derived from an EMBL/GenBank/DDBJ whole genome shotgun (WGS) entry which is preliminary data.</text>
</comment>
<dbReference type="Gene3D" id="3.30.230.10">
    <property type="match status" value="1"/>
</dbReference>
<evidence type="ECO:0000256" key="2">
    <source>
        <dbReference type="ARBA" id="ARBA00022763"/>
    </source>
</evidence>
<dbReference type="GO" id="GO:0016887">
    <property type="term" value="F:ATP hydrolysis activity"/>
    <property type="evidence" value="ECO:0007669"/>
    <property type="project" value="InterPro"/>
</dbReference>
<dbReference type="InterPro" id="IPR014762">
    <property type="entry name" value="DNA_mismatch_repair_CS"/>
</dbReference>
<dbReference type="InterPro" id="IPR042121">
    <property type="entry name" value="MutL_C_regsub"/>
</dbReference>
<dbReference type="InterPro" id="IPR037198">
    <property type="entry name" value="MutL_C_sf"/>
</dbReference>
<keyword evidence="2" id="KW-0227">DNA damage</keyword>
<evidence type="ECO:0000313" key="6">
    <source>
        <dbReference type="Proteomes" id="UP001054837"/>
    </source>
</evidence>
<dbReference type="Pfam" id="PF01119">
    <property type="entry name" value="DNA_mis_repair"/>
    <property type="match status" value="1"/>
</dbReference>
<dbReference type="Pfam" id="PF08676">
    <property type="entry name" value="MutL_C"/>
    <property type="match status" value="1"/>
</dbReference>
<dbReference type="SMART" id="SM00853">
    <property type="entry name" value="MutL_C"/>
    <property type="match status" value="1"/>
</dbReference>
<evidence type="ECO:0000313" key="5">
    <source>
        <dbReference type="EMBL" id="GIY58484.1"/>
    </source>
</evidence>
<keyword evidence="6" id="KW-1185">Reference proteome</keyword>
<dbReference type="SUPFAM" id="SSF54211">
    <property type="entry name" value="Ribosomal protein S5 domain 2-like"/>
    <property type="match status" value="1"/>
</dbReference>
<organism evidence="5 6">
    <name type="scientific">Caerostris darwini</name>
    <dbReference type="NCBI Taxonomy" id="1538125"/>
    <lineage>
        <taxon>Eukaryota</taxon>
        <taxon>Metazoa</taxon>
        <taxon>Ecdysozoa</taxon>
        <taxon>Arthropoda</taxon>
        <taxon>Chelicerata</taxon>
        <taxon>Arachnida</taxon>
        <taxon>Araneae</taxon>
        <taxon>Araneomorphae</taxon>
        <taxon>Entelegynae</taxon>
        <taxon>Araneoidea</taxon>
        <taxon>Araneidae</taxon>
        <taxon>Caerostris</taxon>
    </lineage>
</organism>
<dbReference type="GO" id="GO:0006298">
    <property type="term" value="P:mismatch repair"/>
    <property type="evidence" value="ECO:0007669"/>
    <property type="project" value="InterPro"/>
</dbReference>
<dbReference type="PANTHER" id="PTHR10073">
    <property type="entry name" value="DNA MISMATCH REPAIR PROTEIN MLH, PMS, MUTL"/>
    <property type="match status" value="1"/>
</dbReference>
<comment type="similarity">
    <text evidence="1">Belongs to the DNA mismatch repair MutL/HexB family.</text>
</comment>
<reference evidence="5 6" key="1">
    <citation type="submission" date="2021-06" db="EMBL/GenBank/DDBJ databases">
        <title>Caerostris darwini draft genome.</title>
        <authorList>
            <person name="Kono N."/>
            <person name="Arakawa K."/>
        </authorList>
    </citation>
    <scope>NUCLEOTIDE SEQUENCE [LARGE SCALE GENOMIC DNA]</scope>
</reference>
<dbReference type="SUPFAM" id="SSF55874">
    <property type="entry name" value="ATPase domain of HSP90 chaperone/DNA topoisomerase II/histidine kinase"/>
    <property type="match status" value="1"/>
</dbReference>
<dbReference type="InterPro" id="IPR020568">
    <property type="entry name" value="Ribosomal_Su5_D2-typ_SF"/>
</dbReference>
<feature type="domain" description="DNA mismatch repair protein S5" evidence="4">
    <location>
        <begin position="223"/>
        <end position="359"/>
    </location>
</feature>
<evidence type="ECO:0000259" key="3">
    <source>
        <dbReference type="SMART" id="SM00853"/>
    </source>
</evidence>
<dbReference type="GO" id="GO:0030983">
    <property type="term" value="F:mismatched DNA binding"/>
    <property type="evidence" value="ECO:0007669"/>
    <property type="project" value="InterPro"/>
</dbReference>
<dbReference type="InterPro" id="IPR042120">
    <property type="entry name" value="MutL_C_dimsub"/>
</dbReference>
<dbReference type="Gene3D" id="3.30.1540.20">
    <property type="entry name" value="MutL, C-terminal domain, dimerisation subdomain"/>
    <property type="match status" value="1"/>
</dbReference>
<dbReference type="GO" id="GO:0140664">
    <property type="term" value="F:ATP-dependent DNA damage sensor activity"/>
    <property type="evidence" value="ECO:0007669"/>
    <property type="project" value="InterPro"/>
</dbReference>
<accession>A0AAV4UL85</accession>
<name>A0AAV4UL85_9ARAC</name>
<sequence>MQKLLRGELGDMKIHLLDPNVVRKLRSDVAFISISHCVEELVWNSIDAEANCIAVRLNIPFYKIQVIDNGDGIPSDQMALVGQRYATSKCHSIEDLKCLQYGGFRGEALCSLKDVASNLMIETRASGCGETYCKIFNHGKSGKTTVSVNPRPSKGTTVSVFNFMYNRPVRKNAISEAIDMEETRRLLQSIALIHPNISFSLLNEASGEMCLQFKKCSSVYFAFIQLFGKEKGRNLKALDYHIEDNKISGYISIDCFSSKNYQFLYVNRRLVLKTRLHKLINNILNKVLSGKNKISCDIFSSTPQIQSPSKSQYCGFVLNITCSRSIYDMIFDRKRTMVEFSDWEKISELVQGAIIVFLKGQGLFSDSVIETKNLVAKSNENEIFNNGVLNLGIDNFRNGLFSNAVKRLNAVTEGKKSSDDALLSEIYYDRECLKSYSQEKSKIDLQDKHIDLNKNEDFNLDLKDSHERRNPSSIPNFQNKNFICLKNNDNHVSVFDNLKKINNKSQISKYNDEYSPSILLIPSTLESSSDIPLTSVFPTQNPVTLSVPVKSTLSLLEKEGKSSNALQKLKEKYLYVPKKNTNISNNGNDHIGTTIKENNKYVQESIFSSLENPDTQYENRDDFSQRTISFHERKNFKKTSKYTFCKDPNVSPLRRLSHNKNLKTKILALPIGKSSTEEKVKVNKICEIDIDSEPDKNSSNDLQHSVFLMSKEIDETDNPSHLKIFQTYHNEMDINKESSDINLIYSEHKSEVAKNPTSNVSQFENFNPFFRTFNDTTEQTENYDSLLENNKLCSENKMCSYNHKNKIMKINCTKNKNISLKKFQNCTELVTPKACKPFNKKKNQEIASNESVNQIFTNKDIYDPEESIEKHCITDICAVKNNIIKLHSQSASKNCDDDLTMKNVSSILNAIDNSHNQKSVLFRELNTFSKNNFDSKNQIMHRDFSLNTFQNMTNSSTVITENKQCSESLKCNQANQYSGLFSGSSSKNSFNAVISEFSDLDTSPDPDKISTIIPVSVFKEFNTRRLQYTASTENDTIGCSSSELDMDISVSNVCNFYVEGKCDSTEVLVEMPKIKSIFTSTCNFKNQENKTPDVYEIDKNFSNCLNTSGEQLSSLIFNTKIISPDQNNFHLDRNNQLGSCLKDNLDSPTDGQITDGNILKEKEALKSLNEDNNCSNNDLTFNNASVDCPTQKDDGVMSCSNKVPFNGFFCNLPNDKQNSLDKDCLELTEEKIEQSSKLSDKPLLCKTNGKRWICQTDKSTKRVAYIDLVTGNSTYFPPSPLQNGKNISANEESVTGNVKKQHFFLTHDFSPFLSNSSSPKDFSNASEEICDLQIDLDNYIEQTENNDWERKWRHPIKEAFSNNDSDDIGKMFTNWENPMFDIPSEVNSLEKTQIPLSLPHMYFLNSYRFTQNSLNNLKVIGQVDCKFIACIIQDFCENFKDKNLLVLFDQHAVHERVRLEELIADLYEMRESKKIVKTLPINPPITISLEPEEIRLLHAFHLPLEDIGFHVHFIDDEDTIQVSSLPSCFVNKENNQLRKKISEAAFLVEKIIKEWLDSLMQTRSFSSILPKTFSAVLNSQACRGAVKFGDPLNLSQCEDLLGALSKCKLPFQCAHGRPSIAPILDLNKIETLRKKRDLPKLWKLKGLFENHPYR</sequence>
<feature type="domain" description="MutL C-terminal dimerisation" evidence="3">
    <location>
        <begin position="1419"/>
        <end position="1592"/>
    </location>
</feature>
<dbReference type="PROSITE" id="PS00058">
    <property type="entry name" value="DNA_MISMATCH_REPAIR_1"/>
    <property type="match status" value="1"/>
</dbReference>
<dbReference type="InterPro" id="IPR036890">
    <property type="entry name" value="HATPase_C_sf"/>
</dbReference>